<dbReference type="AlphaFoldDB" id="A0A9C9EL76"/>
<dbReference type="InterPro" id="IPR028994">
    <property type="entry name" value="Integrin_alpha_N"/>
</dbReference>
<proteinExistence type="predicted"/>
<sequence length="194" mass="21923">MTEKEGKPPKELIFQCKKDDTIWLYVYSGDRPMNRFKTICGADNAKPDGWDGWFGDLKLIDANGDGVQDLILTVNSSFDLHPRGLFVYDIKNSREIWHYWIGGSPRSLNIVDVDDDNDAEIIVTTTAVANGYAVNGFDDRDSYVFVFDKKGVLLWHRKIGSIFSDALCWVGDIDDDQEIEIVITECDGTADKET</sequence>
<comment type="caution">
    <text evidence="1">The sequence shown here is derived from an EMBL/GenBank/DDBJ whole genome shotgun (WGS) entry which is preliminary data.</text>
</comment>
<dbReference type="SUPFAM" id="SSF69318">
    <property type="entry name" value="Integrin alpha N-terminal domain"/>
    <property type="match status" value="1"/>
</dbReference>
<name>A0A9C9EL76_UNCW3</name>
<dbReference type="Proteomes" id="UP000885826">
    <property type="component" value="Unassembled WGS sequence"/>
</dbReference>
<gene>
    <name evidence="1" type="ORF">ENI34_00560</name>
</gene>
<dbReference type="EMBL" id="DRIG01000008">
    <property type="protein sequence ID" value="HEC77617.1"/>
    <property type="molecule type" value="Genomic_DNA"/>
</dbReference>
<evidence type="ECO:0000313" key="2">
    <source>
        <dbReference type="Proteomes" id="UP000885826"/>
    </source>
</evidence>
<accession>A0A9C9EL76</accession>
<organism evidence="1 2">
    <name type="scientific">candidate division WOR-3 bacterium</name>
    <dbReference type="NCBI Taxonomy" id="2052148"/>
    <lineage>
        <taxon>Bacteria</taxon>
        <taxon>Bacteria division WOR-3</taxon>
    </lineage>
</organism>
<reference evidence="1" key="1">
    <citation type="journal article" date="2020" name="mSystems">
        <title>Genome- and Community-Level Interaction Insights into Carbon Utilization and Element Cycling Functions of Hydrothermarchaeota in Hydrothermal Sediment.</title>
        <authorList>
            <person name="Zhou Z."/>
            <person name="Liu Y."/>
            <person name="Xu W."/>
            <person name="Pan J."/>
            <person name="Luo Z.H."/>
            <person name="Li M."/>
        </authorList>
    </citation>
    <scope>NUCLEOTIDE SEQUENCE</scope>
    <source>
        <strain evidence="1">HyVt-388</strain>
    </source>
</reference>
<protein>
    <submittedName>
        <fullName evidence="1">Uncharacterized protein</fullName>
    </submittedName>
</protein>
<evidence type="ECO:0000313" key="1">
    <source>
        <dbReference type="EMBL" id="HEC77617.1"/>
    </source>
</evidence>